<dbReference type="EMBL" id="QFXD01000241">
    <property type="protein sequence ID" value="RDH88919.1"/>
    <property type="molecule type" value="Genomic_DNA"/>
</dbReference>
<comment type="caution">
    <text evidence="2">The sequence shown here is derived from an EMBL/GenBank/DDBJ whole genome shotgun (WGS) entry which is preliminary data.</text>
</comment>
<name>A0A370DWJ6_9GAMM</name>
<evidence type="ECO:0000256" key="1">
    <source>
        <dbReference type="SAM" id="Coils"/>
    </source>
</evidence>
<evidence type="ECO:0000313" key="3">
    <source>
        <dbReference type="Proteomes" id="UP000255508"/>
    </source>
</evidence>
<dbReference type="AlphaFoldDB" id="A0A370DWJ6"/>
<feature type="coiled-coil region" evidence="1">
    <location>
        <begin position="55"/>
        <end position="85"/>
    </location>
</feature>
<reference evidence="2 3" key="1">
    <citation type="journal article" date="2018" name="ISME J.">
        <title>Endosymbiont genomes yield clues of tubeworm success.</title>
        <authorList>
            <person name="Li Y."/>
            <person name="Liles M.R."/>
            <person name="Halanych K.M."/>
        </authorList>
    </citation>
    <scope>NUCLEOTIDE SEQUENCE [LARGE SCALE GENOMIC DNA]</scope>
    <source>
        <strain evidence="2">A1422</strain>
    </source>
</reference>
<accession>A0A370DWJ6</accession>
<gene>
    <name evidence="2" type="ORF">DIZ79_13770</name>
</gene>
<proteinExistence type="predicted"/>
<sequence>MNKNERRQAKWEWLENPDSAFELHNTERRAFYEWQVADKEWSKATCDLDAKGRKLTQSKKNKKVLKALNKRLNKAAEAYEIARSRLHDAWSA</sequence>
<dbReference type="Proteomes" id="UP000255508">
    <property type="component" value="Unassembled WGS sequence"/>
</dbReference>
<evidence type="ECO:0000313" key="2">
    <source>
        <dbReference type="EMBL" id="RDH88919.1"/>
    </source>
</evidence>
<organism evidence="2 3">
    <name type="scientific">endosymbiont of Lamellibrachia luymesi</name>
    <dbReference type="NCBI Taxonomy" id="2200907"/>
    <lineage>
        <taxon>Bacteria</taxon>
        <taxon>Pseudomonadati</taxon>
        <taxon>Pseudomonadota</taxon>
        <taxon>Gammaproteobacteria</taxon>
        <taxon>sulfur-oxidizing symbionts</taxon>
    </lineage>
</organism>
<protein>
    <submittedName>
        <fullName evidence="2">Uncharacterized protein</fullName>
    </submittedName>
</protein>
<keyword evidence="1" id="KW-0175">Coiled coil</keyword>